<organism evidence="1 2">
    <name type="scientific">Brassica carinata</name>
    <name type="common">Ethiopian mustard</name>
    <name type="synonym">Abyssinian cabbage</name>
    <dbReference type="NCBI Taxonomy" id="52824"/>
    <lineage>
        <taxon>Eukaryota</taxon>
        <taxon>Viridiplantae</taxon>
        <taxon>Streptophyta</taxon>
        <taxon>Embryophyta</taxon>
        <taxon>Tracheophyta</taxon>
        <taxon>Spermatophyta</taxon>
        <taxon>Magnoliopsida</taxon>
        <taxon>eudicotyledons</taxon>
        <taxon>Gunneridae</taxon>
        <taxon>Pentapetalae</taxon>
        <taxon>rosids</taxon>
        <taxon>malvids</taxon>
        <taxon>Brassicales</taxon>
        <taxon>Brassicaceae</taxon>
        <taxon>Brassiceae</taxon>
        <taxon>Brassica</taxon>
    </lineage>
</organism>
<keyword evidence="2" id="KW-1185">Reference proteome</keyword>
<gene>
    <name evidence="1" type="ORF">Bca52824_052482</name>
</gene>
<comment type="caution">
    <text evidence="1">The sequence shown here is derived from an EMBL/GenBank/DDBJ whole genome shotgun (WGS) entry which is preliminary data.</text>
</comment>
<reference evidence="1 2" key="1">
    <citation type="submission" date="2020-02" db="EMBL/GenBank/DDBJ databases">
        <authorList>
            <person name="Ma Q."/>
            <person name="Huang Y."/>
            <person name="Song X."/>
            <person name="Pei D."/>
        </authorList>
    </citation>
    <scope>NUCLEOTIDE SEQUENCE [LARGE SCALE GENOMIC DNA]</scope>
    <source>
        <strain evidence="1">Sxm20200214</strain>
        <tissue evidence="1">Leaf</tissue>
    </source>
</reference>
<accession>A0A8X7R4J1</accession>
<sequence>MLFLKNNIEKTSLSKNALTCGVVPLPPSVRKRCHGDDPYSRALPGMNGSVGVACAVLPVPVLHLPIDGRPALTPETTPFSIGDGLSALDDLFSFWWQYLRF</sequence>
<dbReference type="AlphaFoldDB" id="A0A8X7R4J1"/>
<evidence type="ECO:0000313" key="1">
    <source>
        <dbReference type="EMBL" id="KAG2281262.1"/>
    </source>
</evidence>
<dbReference type="EMBL" id="JAAMPC010000011">
    <property type="protein sequence ID" value="KAG2281262.1"/>
    <property type="molecule type" value="Genomic_DNA"/>
</dbReference>
<name>A0A8X7R4J1_BRACI</name>
<evidence type="ECO:0000313" key="2">
    <source>
        <dbReference type="Proteomes" id="UP000886595"/>
    </source>
</evidence>
<proteinExistence type="predicted"/>
<protein>
    <submittedName>
        <fullName evidence="1">Uncharacterized protein</fullName>
    </submittedName>
</protein>
<dbReference type="Proteomes" id="UP000886595">
    <property type="component" value="Unassembled WGS sequence"/>
</dbReference>